<evidence type="ECO:0000256" key="1">
    <source>
        <dbReference type="SAM" id="Phobius"/>
    </source>
</evidence>
<dbReference type="EMBL" id="CP121196">
    <property type="protein sequence ID" value="XBH17490.1"/>
    <property type="molecule type" value="Genomic_DNA"/>
</dbReference>
<sequence length="129" mass="15366">MLIEFWERLRGYDKWPETEATIISGQKVRRALRLRDPKLNRVSADMLVWKDQYARKHYGAFVTYDTSALYQLLEGESILIRYDPSRPNRYYNRSLFVAWLIHLTKAAIAISVFLAALVWRIWMIVTRRG</sequence>
<dbReference type="AlphaFoldDB" id="A0AAU7DJI3"/>
<accession>A0AAU7DJI3</accession>
<evidence type="ECO:0008006" key="3">
    <source>
        <dbReference type="Google" id="ProtNLM"/>
    </source>
</evidence>
<keyword evidence="1" id="KW-0812">Transmembrane</keyword>
<protein>
    <recommendedName>
        <fullName evidence="3">DUF3592 domain-containing protein</fullName>
    </recommendedName>
</protein>
<reference evidence="2" key="1">
    <citation type="submission" date="2023-03" db="EMBL/GenBank/DDBJ databases">
        <title>Edaphobacter sp.</title>
        <authorList>
            <person name="Huber K.J."/>
            <person name="Papendorf J."/>
            <person name="Pilke C."/>
            <person name="Bunk B."/>
            <person name="Sproeer C."/>
            <person name="Pester M."/>
        </authorList>
    </citation>
    <scope>NUCLEOTIDE SEQUENCE</scope>
    <source>
        <strain evidence="2">DSM 110680</strain>
    </source>
</reference>
<keyword evidence="1" id="KW-0472">Membrane</keyword>
<organism evidence="2">
    <name type="scientific">Telmatobacter sp. DSM 110680</name>
    <dbReference type="NCBI Taxonomy" id="3036704"/>
    <lineage>
        <taxon>Bacteria</taxon>
        <taxon>Pseudomonadati</taxon>
        <taxon>Acidobacteriota</taxon>
        <taxon>Terriglobia</taxon>
        <taxon>Terriglobales</taxon>
        <taxon>Acidobacteriaceae</taxon>
        <taxon>Telmatobacter</taxon>
    </lineage>
</organism>
<keyword evidence="1" id="KW-1133">Transmembrane helix</keyword>
<name>A0AAU7DJI3_9BACT</name>
<proteinExistence type="predicted"/>
<feature type="transmembrane region" description="Helical" evidence="1">
    <location>
        <begin position="96"/>
        <end position="122"/>
    </location>
</feature>
<gene>
    <name evidence="2" type="ORF">P8935_23360</name>
</gene>
<dbReference type="RefSeq" id="WP_348262715.1">
    <property type="nucleotide sequence ID" value="NZ_CP121196.1"/>
</dbReference>
<evidence type="ECO:0000313" key="2">
    <source>
        <dbReference type="EMBL" id="XBH17490.1"/>
    </source>
</evidence>